<organism evidence="1 2">
    <name type="scientific">Enterobacter cancerogenus</name>
    <dbReference type="NCBI Taxonomy" id="69218"/>
    <lineage>
        <taxon>Bacteria</taxon>
        <taxon>Pseudomonadati</taxon>
        <taxon>Pseudomonadota</taxon>
        <taxon>Gammaproteobacteria</taxon>
        <taxon>Enterobacterales</taxon>
        <taxon>Enterobacteriaceae</taxon>
        <taxon>Enterobacter</taxon>
        <taxon>Enterobacter cloacae complex</taxon>
    </lineage>
</organism>
<protein>
    <submittedName>
        <fullName evidence="1">Phage tail protein</fullName>
    </submittedName>
</protein>
<dbReference type="Proteomes" id="UP000306327">
    <property type="component" value="Unassembled WGS sequence"/>
</dbReference>
<dbReference type="Pfam" id="PF02413">
    <property type="entry name" value="Caudo_TAP"/>
    <property type="match status" value="1"/>
</dbReference>
<dbReference type="InterPro" id="IPR003458">
    <property type="entry name" value="Phage_T4_Gp38_tail_assem"/>
</dbReference>
<gene>
    <name evidence="1" type="ORF">EcCFBP13530_11495</name>
</gene>
<dbReference type="InterPro" id="IPR051220">
    <property type="entry name" value="TFA_Chaperone"/>
</dbReference>
<name>A0AB38P6K4_9ENTR</name>
<reference evidence="1 2" key="1">
    <citation type="journal article" date="2019" name="Sci. Rep.">
        <title>Differences in resource use lead to coexistence of seed-transmitted microbial populations.</title>
        <authorList>
            <person name="Torres-Cortes G."/>
            <person name="Garcia B.J."/>
            <person name="Compant S."/>
            <person name="Rezki S."/>
            <person name="Jones P."/>
            <person name="Preveaux A."/>
            <person name="Briand M."/>
            <person name="Roulet A."/>
            <person name="Bouchez O."/>
            <person name="Jacobson D."/>
            <person name="Barret M."/>
        </authorList>
    </citation>
    <scope>NUCLEOTIDE SEQUENCE [LARGE SCALE GENOMIC DNA]</scope>
    <source>
        <strain evidence="1 2">CFBP13530</strain>
    </source>
</reference>
<dbReference type="PANTHER" id="PTHR34413">
    <property type="entry name" value="PROPHAGE TAIL FIBER ASSEMBLY PROTEIN HOMOLOG TFAE-RELATED-RELATED"/>
    <property type="match status" value="1"/>
</dbReference>
<comment type="caution">
    <text evidence="1">The sequence shown here is derived from an EMBL/GenBank/DDBJ whole genome shotgun (WGS) entry which is preliminary data.</text>
</comment>
<dbReference type="EMBL" id="QGAL01000003">
    <property type="protein sequence ID" value="TKK19353.1"/>
    <property type="molecule type" value="Genomic_DNA"/>
</dbReference>
<accession>A0AB38P6K4</accession>
<sequence>MIIPVGLKQHYVDAGTWPDDAVNISDSQAAEFNQQFPEGKILSHDENNQPCWADAPPPTYDELLATAEFDKQRRINEANSYMNERQWPGKAAIGRLKEDELQRYNLWLDYLDALEAVDTSEPQKIIWPATPED</sequence>
<dbReference type="PANTHER" id="PTHR34413:SF1">
    <property type="entry name" value="CYTOPLASMIC PROTEIN"/>
    <property type="match status" value="1"/>
</dbReference>
<dbReference type="AlphaFoldDB" id="A0AB38P6K4"/>
<evidence type="ECO:0000313" key="2">
    <source>
        <dbReference type="Proteomes" id="UP000306327"/>
    </source>
</evidence>
<evidence type="ECO:0000313" key="1">
    <source>
        <dbReference type="EMBL" id="TKK19353.1"/>
    </source>
</evidence>
<proteinExistence type="predicted"/>